<dbReference type="PROSITE" id="PS50053">
    <property type="entry name" value="UBIQUITIN_2"/>
    <property type="match status" value="2"/>
</dbReference>
<dbReference type="PANTHER" id="PTHR10562">
    <property type="entry name" value="SMALL UBIQUITIN-RELATED MODIFIER"/>
    <property type="match status" value="1"/>
</dbReference>
<sequence>MDRNGANEKRNKRKLRQSRLYLKVKNQEGKEVFMRIKRSTQLRKLMIAYCKQQLIELNSVKFFFDGIRLLGEQTPDELKMKDNDEIDAIVEKCKGQEESKKAMDQPAHINIKIKSQDGSEICFKINCNTKLRRLMISYCENKFLQYSSVRFLYEGRRINGNKTPNELGMEDGDEIDAMLEQMSGGF</sequence>
<dbReference type="InterPro" id="IPR022617">
    <property type="entry name" value="Rad60/SUMO-like_dom"/>
</dbReference>
<dbReference type="OrthoDB" id="1387523at2759"/>
<proteinExistence type="predicted"/>
<dbReference type="KEGG" id="nnu:104586018"/>
<protein>
    <submittedName>
        <fullName evidence="3">Ubiquitin-like protein pmt3/smt3 isoform X1</fullName>
    </submittedName>
</protein>
<gene>
    <name evidence="3" type="primary">LOC104586018</name>
</gene>
<dbReference type="InterPro" id="IPR000626">
    <property type="entry name" value="Ubiquitin-like_dom"/>
</dbReference>
<feature type="domain" description="Ubiquitin-like" evidence="1">
    <location>
        <begin position="18"/>
        <end position="95"/>
    </location>
</feature>
<dbReference type="SMART" id="SM00213">
    <property type="entry name" value="UBQ"/>
    <property type="match status" value="2"/>
</dbReference>
<dbReference type="Gene3D" id="3.10.20.90">
    <property type="entry name" value="Phosphatidylinositol 3-kinase Catalytic Subunit, Chain A, domain 1"/>
    <property type="match status" value="2"/>
</dbReference>
<dbReference type="SUPFAM" id="SSF54236">
    <property type="entry name" value="Ubiquitin-like"/>
    <property type="match status" value="2"/>
</dbReference>
<dbReference type="GO" id="GO:0016925">
    <property type="term" value="P:protein sumoylation"/>
    <property type="evidence" value="ECO:0000318"/>
    <property type="project" value="GO_Central"/>
</dbReference>
<evidence type="ECO:0000259" key="1">
    <source>
        <dbReference type="PROSITE" id="PS50053"/>
    </source>
</evidence>
<dbReference type="OMA" id="GDQIDFF"/>
<evidence type="ECO:0000313" key="3">
    <source>
        <dbReference type="RefSeq" id="XP_010241411.1"/>
    </source>
</evidence>
<accession>A0A1U7YUD0</accession>
<dbReference type="GeneID" id="104586018"/>
<reference evidence="3" key="1">
    <citation type="submission" date="2025-08" db="UniProtKB">
        <authorList>
            <consortium name="RefSeq"/>
        </authorList>
    </citation>
    <scope>IDENTIFICATION</scope>
</reference>
<dbReference type="GO" id="GO:0031386">
    <property type="term" value="F:protein tag activity"/>
    <property type="evidence" value="ECO:0000318"/>
    <property type="project" value="GO_Central"/>
</dbReference>
<dbReference type="GO" id="GO:0044389">
    <property type="term" value="F:ubiquitin-like protein ligase binding"/>
    <property type="evidence" value="ECO:0000318"/>
    <property type="project" value="GO_Central"/>
</dbReference>
<dbReference type="GO" id="GO:0005634">
    <property type="term" value="C:nucleus"/>
    <property type="evidence" value="ECO:0000318"/>
    <property type="project" value="GO_Central"/>
</dbReference>
<keyword evidence="2" id="KW-1185">Reference proteome</keyword>
<evidence type="ECO:0000313" key="2">
    <source>
        <dbReference type="Proteomes" id="UP000189703"/>
    </source>
</evidence>
<dbReference type="RefSeq" id="XP_010241411.1">
    <property type="nucleotide sequence ID" value="XM_010243109.2"/>
</dbReference>
<dbReference type="InParanoid" id="A0A1U7YUD0"/>
<dbReference type="CDD" id="cd16116">
    <property type="entry name" value="Ubl_Smt3_like"/>
    <property type="match status" value="1"/>
</dbReference>
<dbReference type="STRING" id="4432.A0A1U7YUD0"/>
<dbReference type="eggNOG" id="KOG1769">
    <property type="taxonomic scope" value="Eukaryota"/>
</dbReference>
<dbReference type="Pfam" id="PF11976">
    <property type="entry name" value="Rad60-SLD"/>
    <property type="match status" value="2"/>
</dbReference>
<dbReference type="AlphaFoldDB" id="A0A1U7YUD0"/>
<organism evidence="2 3">
    <name type="scientific">Nelumbo nucifera</name>
    <name type="common">Sacred lotus</name>
    <dbReference type="NCBI Taxonomy" id="4432"/>
    <lineage>
        <taxon>Eukaryota</taxon>
        <taxon>Viridiplantae</taxon>
        <taxon>Streptophyta</taxon>
        <taxon>Embryophyta</taxon>
        <taxon>Tracheophyta</taxon>
        <taxon>Spermatophyta</taxon>
        <taxon>Magnoliopsida</taxon>
        <taxon>Proteales</taxon>
        <taxon>Nelumbonaceae</taxon>
        <taxon>Nelumbo</taxon>
    </lineage>
</organism>
<dbReference type="Proteomes" id="UP000189703">
    <property type="component" value="Unplaced"/>
</dbReference>
<dbReference type="InterPro" id="IPR029071">
    <property type="entry name" value="Ubiquitin-like_domsf"/>
</dbReference>
<name>A0A1U7YUD0_NELNU</name>
<feature type="domain" description="Ubiquitin-like" evidence="1">
    <location>
        <begin position="107"/>
        <end position="184"/>
    </location>
</feature>